<dbReference type="AlphaFoldDB" id="A0A229FRB0"/>
<evidence type="ECO:0000256" key="3">
    <source>
        <dbReference type="ARBA" id="ARBA00023163"/>
    </source>
</evidence>
<proteinExistence type="predicted"/>
<dbReference type="PROSITE" id="PS51077">
    <property type="entry name" value="HTH_ICLR"/>
    <property type="match status" value="1"/>
</dbReference>
<dbReference type="Pfam" id="PF09339">
    <property type="entry name" value="HTH_IclR"/>
    <property type="match status" value="1"/>
</dbReference>
<dbReference type="PANTHER" id="PTHR30136:SF24">
    <property type="entry name" value="HTH-TYPE TRANSCRIPTIONAL REPRESSOR ALLR"/>
    <property type="match status" value="1"/>
</dbReference>
<dbReference type="InterPro" id="IPR005471">
    <property type="entry name" value="Tscrpt_reg_IclR_N"/>
</dbReference>
<dbReference type="PROSITE" id="PS51078">
    <property type="entry name" value="ICLR_ED"/>
    <property type="match status" value="1"/>
</dbReference>
<dbReference type="Proteomes" id="UP000215188">
    <property type="component" value="Unassembled WGS sequence"/>
</dbReference>
<feature type="domain" description="IclR-ED" evidence="5">
    <location>
        <begin position="69"/>
        <end position="249"/>
    </location>
</feature>
<evidence type="ECO:0000259" key="4">
    <source>
        <dbReference type="PROSITE" id="PS51077"/>
    </source>
</evidence>
<dbReference type="InterPro" id="IPR036388">
    <property type="entry name" value="WH-like_DNA-bd_sf"/>
</dbReference>
<dbReference type="InterPro" id="IPR036390">
    <property type="entry name" value="WH_DNA-bd_sf"/>
</dbReference>
<feature type="domain" description="HTH iclR-type" evidence="4">
    <location>
        <begin position="7"/>
        <end position="68"/>
    </location>
</feature>
<keyword evidence="7" id="KW-1185">Reference proteome</keyword>
<sequence length="255" mass="27923">MTSRTAIQVLDRMMSLLDALADSDEAQSLKRLSELTDLHPSTAHRILNDMVACRLVERADSGTYRLGLKLLELGNLVKARLSVRDAAQLPMRALHKLTGQTVNLSVRQGDEIVYIDRAYSERSGMQVVRAIGGRAPLHLTSVGKLFLADDDSVKLKNYVSKTGLNGHTQNSISDLAQLEKELDLVKSLGHARDDEELELGVSCMAAAILDDTGKLVAGLSLSAPTERMQDEWLKSLKDTAMQISKSLGYKPSLKP</sequence>
<dbReference type="Pfam" id="PF01614">
    <property type="entry name" value="IclR_C"/>
    <property type="match status" value="1"/>
</dbReference>
<gene>
    <name evidence="6" type="ORF">AOC33_08660</name>
</gene>
<keyword evidence="3" id="KW-0804">Transcription</keyword>
<evidence type="ECO:0000259" key="5">
    <source>
        <dbReference type="PROSITE" id="PS51078"/>
    </source>
</evidence>
<dbReference type="SUPFAM" id="SSF46785">
    <property type="entry name" value="Winged helix' DNA-binding domain"/>
    <property type="match status" value="1"/>
</dbReference>
<name>A0A229FRB0_9BURK</name>
<accession>A0A229FRB0</accession>
<organism evidence="6 7">
    <name type="scientific">Polynucleobacter cosmopolitanus</name>
    <dbReference type="NCBI Taxonomy" id="351345"/>
    <lineage>
        <taxon>Bacteria</taxon>
        <taxon>Pseudomonadati</taxon>
        <taxon>Pseudomonadota</taxon>
        <taxon>Betaproteobacteria</taxon>
        <taxon>Burkholderiales</taxon>
        <taxon>Burkholderiaceae</taxon>
        <taxon>Polynucleobacter</taxon>
    </lineage>
</organism>
<evidence type="ECO:0000256" key="2">
    <source>
        <dbReference type="ARBA" id="ARBA00023125"/>
    </source>
</evidence>
<dbReference type="OrthoDB" id="9807558at2"/>
<dbReference type="GO" id="GO:0003700">
    <property type="term" value="F:DNA-binding transcription factor activity"/>
    <property type="evidence" value="ECO:0007669"/>
    <property type="project" value="TreeGrafter"/>
</dbReference>
<dbReference type="GO" id="GO:0003677">
    <property type="term" value="F:DNA binding"/>
    <property type="evidence" value="ECO:0007669"/>
    <property type="project" value="UniProtKB-KW"/>
</dbReference>
<dbReference type="SMART" id="SM00346">
    <property type="entry name" value="HTH_ICLR"/>
    <property type="match status" value="1"/>
</dbReference>
<dbReference type="Gene3D" id="3.30.450.40">
    <property type="match status" value="1"/>
</dbReference>
<dbReference type="RefSeq" id="WP_089516610.1">
    <property type="nucleotide sequence ID" value="NZ_NJGG01000003.1"/>
</dbReference>
<dbReference type="PANTHER" id="PTHR30136">
    <property type="entry name" value="HELIX-TURN-HELIX TRANSCRIPTIONAL REGULATOR, ICLR FAMILY"/>
    <property type="match status" value="1"/>
</dbReference>
<dbReference type="GO" id="GO:0045892">
    <property type="term" value="P:negative regulation of DNA-templated transcription"/>
    <property type="evidence" value="ECO:0007669"/>
    <property type="project" value="TreeGrafter"/>
</dbReference>
<dbReference type="Gene3D" id="1.10.10.10">
    <property type="entry name" value="Winged helix-like DNA-binding domain superfamily/Winged helix DNA-binding domain"/>
    <property type="match status" value="1"/>
</dbReference>
<keyword evidence="1" id="KW-0805">Transcription regulation</keyword>
<keyword evidence="2" id="KW-0238">DNA-binding</keyword>
<dbReference type="InterPro" id="IPR050707">
    <property type="entry name" value="HTH_MetabolicPath_Reg"/>
</dbReference>
<dbReference type="InterPro" id="IPR014757">
    <property type="entry name" value="Tscrpt_reg_IclR_C"/>
</dbReference>
<comment type="caution">
    <text evidence="6">The sequence shown here is derived from an EMBL/GenBank/DDBJ whole genome shotgun (WGS) entry which is preliminary data.</text>
</comment>
<evidence type="ECO:0000256" key="1">
    <source>
        <dbReference type="ARBA" id="ARBA00023015"/>
    </source>
</evidence>
<dbReference type="InterPro" id="IPR029016">
    <property type="entry name" value="GAF-like_dom_sf"/>
</dbReference>
<reference evidence="6 7" key="1">
    <citation type="submission" date="2017-06" db="EMBL/GenBank/DDBJ databases">
        <title>Reclassification of a Polynucleobacter cosmopolitanus strain isolated from tropical Lake Victoria as Polynucleobacter victoriensis comb. nov.</title>
        <authorList>
            <person name="Hahn M.W."/>
        </authorList>
    </citation>
    <scope>NUCLEOTIDE SEQUENCE [LARGE SCALE GENOMIC DNA]</scope>
    <source>
        <strain evidence="6 7">MWH-MoIso2</strain>
    </source>
</reference>
<evidence type="ECO:0000313" key="6">
    <source>
        <dbReference type="EMBL" id="OXL14567.1"/>
    </source>
</evidence>
<protein>
    <submittedName>
        <fullName evidence="6">IclR family transcriptional regulator</fullName>
    </submittedName>
</protein>
<evidence type="ECO:0000313" key="7">
    <source>
        <dbReference type="Proteomes" id="UP000215188"/>
    </source>
</evidence>
<dbReference type="SUPFAM" id="SSF55781">
    <property type="entry name" value="GAF domain-like"/>
    <property type="match status" value="1"/>
</dbReference>
<dbReference type="EMBL" id="NJGG01000003">
    <property type="protein sequence ID" value="OXL14567.1"/>
    <property type="molecule type" value="Genomic_DNA"/>
</dbReference>